<feature type="domain" description="NAD(P)-binding" evidence="1">
    <location>
        <begin position="34"/>
        <end position="287"/>
    </location>
</feature>
<dbReference type="EMBL" id="CP017415">
    <property type="protein sequence ID" value="AOU98647.1"/>
    <property type="molecule type" value="Genomic_DNA"/>
</dbReference>
<sequence length="301" mass="33009">MHCLLTGSEGFVGGHVRQGIEGCVPFLDDDGVIDLREAHRLEGALTALAPFDAVIHLAAQSFVPASFDDPPETFAVNFQGTYNLLVALRAIGFRGRFLYVGSADTYGRVDETALPVTEDQPLRPRNPYAVSKVAAEALCYQWSQSGPFEVVMARPFNHIGPGQSPRFAVSDFARQIAMIALDRSAPVLNVGDIDVTRDFTDVRDVVRAYELLLARGRNGEVYNVCSGRELDLRGIITRLAAMAGVSVRIEQDAARLRPSEQRRMVGSHAHLSVDTGWAPALMPDESLRAILDDWMERLTGE</sequence>
<reference evidence="3" key="1">
    <citation type="submission" date="2016-09" db="EMBL/GenBank/DDBJ databases">
        <title>Acidihalobacter prosperus F5.</title>
        <authorList>
            <person name="Khaleque H.N."/>
            <person name="Ramsay J.P."/>
            <person name="Kaksonen A.H."/>
            <person name="Boxall N.J."/>
            <person name="Watkin E.L.J."/>
        </authorList>
    </citation>
    <scope>NUCLEOTIDE SEQUENCE [LARGE SCALE GENOMIC DNA]</scope>
    <source>
        <strain evidence="3">F5</strain>
    </source>
</reference>
<dbReference type="SUPFAM" id="SSF51735">
    <property type="entry name" value="NAD(P)-binding Rossmann-fold domains"/>
    <property type="match status" value="1"/>
</dbReference>
<protein>
    <submittedName>
        <fullName evidence="2">NAD-dependent dehydratase</fullName>
    </submittedName>
</protein>
<keyword evidence="3" id="KW-1185">Reference proteome</keyword>
<dbReference type="Gene3D" id="3.40.50.720">
    <property type="entry name" value="NAD(P)-binding Rossmann-like Domain"/>
    <property type="match status" value="1"/>
</dbReference>
<name>A0A1D8IQB6_9GAMM</name>
<dbReference type="RefSeq" id="WP_070079007.1">
    <property type="nucleotide sequence ID" value="NZ_CP017415.1"/>
</dbReference>
<dbReference type="InterPro" id="IPR036291">
    <property type="entry name" value="NAD(P)-bd_dom_sf"/>
</dbReference>
<accession>A0A1D8IQB6</accession>
<dbReference type="PROSITE" id="PS00061">
    <property type="entry name" value="ADH_SHORT"/>
    <property type="match status" value="1"/>
</dbReference>
<dbReference type="AlphaFoldDB" id="A0A1D8IQB6"/>
<dbReference type="PANTHER" id="PTHR43000">
    <property type="entry name" value="DTDP-D-GLUCOSE 4,6-DEHYDRATASE-RELATED"/>
    <property type="match status" value="1"/>
</dbReference>
<evidence type="ECO:0000313" key="2">
    <source>
        <dbReference type="EMBL" id="AOU98647.1"/>
    </source>
</evidence>
<dbReference type="Pfam" id="PF16363">
    <property type="entry name" value="GDP_Man_Dehyd"/>
    <property type="match status" value="1"/>
</dbReference>
<dbReference type="Gene3D" id="3.90.25.10">
    <property type="entry name" value="UDP-galactose 4-epimerase, domain 1"/>
    <property type="match status" value="1"/>
</dbReference>
<dbReference type="KEGG" id="aprs:BI364_12375"/>
<dbReference type="InterPro" id="IPR020904">
    <property type="entry name" value="Sc_DH/Rdtase_CS"/>
</dbReference>
<proteinExistence type="predicted"/>
<evidence type="ECO:0000313" key="3">
    <source>
        <dbReference type="Proteomes" id="UP000095401"/>
    </source>
</evidence>
<evidence type="ECO:0000259" key="1">
    <source>
        <dbReference type="Pfam" id="PF16363"/>
    </source>
</evidence>
<dbReference type="Proteomes" id="UP000095401">
    <property type="component" value="Chromosome"/>
</dbReference>
<gene>
    <name evidence="2" type="ORF">BI364_12375</name>
</gene>
<dbReference type="InterPro" id="IPR016040">
    <property type="entry name" value="NAD(P)-bd_dom"/>
</dbReference>
<organism evidence="2 3">
    <name type="scientific">Acidihalobacter yilgarnensis</name>
    <dbReference type="NCBI Taxonomy" id="2819280"/>
    <lineage>
        <taxon>Bacteria</taxon>
        <taxon>Pseudomonadati</taxon>
        <taxon>Pseudomonadota</taxon>
        <taxon>Gammaproteobacteria</taxon>
        <taxon>Chromatiales</taxon>
        <taxon>Ectothiorhodospiraceae</taxon>
        <taxon>Acidihalobacter</taxon>
    </lineage>
</organism>